<organism evidence="1 2">
    <name type="scientific">Rhodanobacter denitrificans</name>
    <dbReference type="NCBI Taxonomy" id="666685"/>
    <lineage>
        <taxon>Bacteria</taxon>
        <taxon>Pseudomonadati</taxon>
        <taxon>Pseudomonadota</taxon>
        <taxon>Gammaproteobacteria</taxon>
        <taxon>Lysobacterales</taxon>
        <taxon>Rhodanobacteraceae</taxon>
        <taxon>Rhodanobacter</taxon>
    </lineage>
</organism>
<name>M4NHX2_9GAMM</name>
<reference evidence="1 2" key="1">
    <citation type="submission" date="2012-04" db="EMBL/GenBank/DDBJ databases">
        <title>Complete genome of Rhodanobacter sp. 2APBS1.</title>
        <authorList>
            <consortium name="US DOE Joint Genome Institute"/>
            <person name="Huntemann M."/>
            <person name="Wei C.-L."/>
            <person name="Han J."/>
            <person name="Detter J.C."/>
            <person name="Han C."/>
            <person name="Tapia R."/>
            <person name="Munk A.C.C."/>
            <person name="Chen A."/>
            <person name="Krypides N."/>
            <person name="Mavromatis K."/>
            <person name="Markowitz V."/>
            <person name="Szeto E."/>
            <person name="Ivanova N."/>
            <person name="Mikhailova N."/>
            <person name="Ovchinnikova G."/>
            <person name="Pagani I."/>
            <person name="Pati A."/>
            <person name="Goodwin L."/>
            <person name="Peters L."/>
            <person name="Pitluck S."/>
            <person name="Woyke T."/>
            <person name="Prakash O."/>
            <person name="Elkins J."/>
            <person name="Brown S."/>
            <person name="Palumbo A."/>
            <person name="Hemme C."/>
            <person name="Zhou J."/>
            <person name="Watson D."/>
            <person name="Jardine P."/>
            <person name="Kostka J."/>
            <person name="Green S."/>
        </authorList>
    </citation>
    <scope>NUCLEOTIDE SEQUENCE [LARGE SCALE GENOMIC DNA]</scope>
    <source>
        <strain evidence="1 2">2APBS1</strain>
    </source>
</reference>
<dbReference type="EMBL" id="CP003470">
    <property type="protein sequence ID" value="AGG87421.1"/>
    <property type="molecule type" value="Genomic_DNA"/>
</dbReference>
<evidence type="ECO:0000313" key="2">
    <source>
        <dbReference type="Proteomes" id="UP000011859"/>
    </source>
</evidence>
<dbReference type="Proteomes" id="UP000011859">
    <property type="component" value="Chromosome"/>
</dbReference>
<gene>
    <name evidence="1" type="ORF">R2APBS1_0245</name>
</gene>
<sequence precursor="true">MKIIAMPPSLLGSACTSRWYTVVPLTVVMAPSAS</sequence>
<dbReference type="STRING" id="666685.R2APBS1_0245"/>
<keyword evidence="2" id="KW-1185">Reference proteome</keyword>
<dbReference type="KEGG" id="rhd:R2APBS1_0245"/>
<dbReference type="AlphaFoldDB" id="M4NHX2"/>
<proteinExistence type="predicted"/>
<protein>
    <submittedName>
        <fullName evidence="1">Uncharacterized protein</fullName>
    </submittedName>
</protein>
<dbReference type="PROSITE" id="PS51257">
    <property type="entry name" value="PROKAR_LIPOPROTEIN"/>
    <property type="match status" value="1"/>
</dbReference>
<dbReference type="HOGENOM" id="CLU_3375613_0_0_6"/>
<accession>M4NHX2</accession>
<evidence type="ECO:0000313" key="1">
    <source>
        <dbReference type="EMBL" id="AGG87421.1"/>
    </source>
</evidence>